<organism evidence="6 7">
    <name type="scientific">Brachybacterium alimentarium</name>
    <dbReference type="NCBI Taxonomy" id="47845"/>
    <lineage>
        <taxon>Bacteria</taxon>
        <taxon>Bacillati</taxon>
        <taxon>Actinomycetota</taxon>
        <taxon>Actinomycetes</taxon>
        <taxon>Micrococcales</taxon>
        <taxon>Dermabacteraceae</taxon>
        <taxon>Brachybacterium</taxon>
    </lineage>
</organism>
<feature type="domain" description="ABC transporter" evidence="5">
    <location>
        <begin position="30"/>
        <end position="262"/>
    </location>
</feature>
<feature type="region of interest" description="Disordered" evidence="4">
    <location>
        <begin position="1"/>
        <end position="29"/>
    </location>
</feature>
<dbReference type="InterPro" id="IPR027417">
    <property type="entry name" value="P-loop_NTPase"/>
</dbReference>
<dbReference type="OrthoDB" id="5296765at2"/>
<feature type="region of interest" description="Disordered" evidence="4">
    <location>
        <begin position="280"/>
        <end position="320"/>
    </location>
</feature>
<evidence type="ECO:0000256" key="2">
    <source>
        <dbReference type="ARBA" id="ARBA00022741"/>
    </source>
</evidence>
<dbReference type="CDD" id="cd03214">
    <property type="entry name" value="ABC_Iron-Siderophores_B12_Hemin"/>
    <property type="match status" value="1"/>
</dbReference>
<keyword evidence="2" id="KW-0547">Nucleotide-binding</keyword>
<evidence type="ECO:0000256" key="3">
    <source>
        <dbReference type="ARBA" id="ARBA00022840"/>
    </source>
</evidence>
<evidence type="ECO:0000256" key="4">
    <source>
        <dbReference type="SAM" id="MobiDB-lite"/>
    </source>
</evidence>
<sequence length="320" mass="33423">MSPGPDVPGTAPRAGGAPSGPGAEPPAPVLEARGLTHAFGAKPVLRGVDLRVDDGEIVGLVGPNGSGKTTALRILHRELVPDAGQVLLEGRDLGGYAGRERAQRIAVMAQEISGEVPLTVADVVLLGRIPHSGTFGSTSDADLQIAARALEDCGALHLARREFGLLSGGEKQRVLIARALAQQPRLLLMDEPTNHLDIGSQHHVLRIVRAKNLATIVVLHDLNLAARYCDRVVVLADGHVQSKGPPRVALAAHLVSATYGVAAERAMADDGITQFLFRGQEPEHGSSTPATSAIPFTKTPTVGATPPADTAQETTDDAHR</sequence>
<dbReference type="GO" id="GO:0016887">
    <property type="term" value="F:ATP hydrolysis activity"/>
    <property type="evidence" value="ECO:0007669"/>
    <property type="project" value="InterPro"/>
</dbReference>
<dbReference type="EMBL" id="NRGR01000005">
    <property type="protein sequence ID" value="PCC40601.1"/>
    <property type="molecule type" value="Genomic_DNA"/>
</dbReference>
<dbReference type="PANTHER" id="PTHR42794">
    <property type="entry name" value="HEMIN IMPORT ATP-BINDING PROTEIN HMUV"/>
    <property type="match status" value="1"/>
</dbReference>
<dbReference type="InterPro" id="IPR003439">
    <property type="entry name" value="ABC_transporter-like_ATP-bd"/>
</dbReference>
<dbReference type="Proteomes" id="UP000218598">
    <property type="component" value="Unassembled WGS sequence"/>
</dbReference>
<dbReference type="FunFam" id="3.40.50.300:FF:000134">
    <property type="entry name" value="Iron-enterobactin ABC transporter ATP-binding protein"/>
    <property type="match status" value="1"/>
</dbReference>
<dbReference type="PANTHER" id="PTHR42794:SF2">
    <property type="entry name" value="ABC TRANSPORTER ATP-BINDING PROTEIN"/>
    <property type="match status" value="1"/>
</dbReference>
<name>A0A2A3YMT5_9MICO</name>
<feature type="compositionally biased region" description="Low complexity" evidence="4">
    <location>
        <begin position="8"/>
        <end position="22"/>
    </location>
</feature>
<dbReference type="PROSITE" id="PS50893">
    <property type="entry name" value="ABC_TRANSPORTER_2"/>
    <property type="match status" value="1"/>
</dbReference>
<accession>A0A2A3YMT5</accession>
<reference evidence="6 7" key="1">
    <citation type="journal article" date="2017" name="Elife">
        <title>Extensive horizontal gene transfer in cheese-associated bacteria.</title>
        <authorList>
            <person name="Bonham K.S."/>
            <person name="Wolfe B.E."/>
            <person name="Dutton R.J."/>
        </authorList>
    </citation>
    <scope>NUCLEOTIDE SEQUENCE [LARGE SCALE GENOMIC DNA]</scope>
    <source>
        <strain evidence="6 7">341_9</strain>
    </source>
</reference>
<dbReference type="PROSITE" id="PS00211">
    <property type="entry name" value="ABC_TRANSPORTER_1"/>
    <property type="match status" value="1"/>
</dbReference>
<comment type="caution">
    <text evidence="6">The sequence shown here is derived from an EMBL/GenBank/DDBJ whole genome shotgun (WGS) entry which is preliminary data.</text>
</comment>
<keyword evidence="3" id="KW-0067">ATP-binding</keyword>
<protein>
    <submittedName>
        <fullName evidence="6">Histidinol phosphatase</fullName>
    </submittedName>
</protein>
<evidence type="ECO:0000313" key="7">
    <source>
        <dbReference type="Proteomes" id="UP000218598"/>
    </source>
</evidence>
<dbReference type="Gene3D" id="3.40.50.300">
    <property type="entry name" value="P-loop containing nucleotide triphosphate hydrolases"/>
    <property type="match status" value="1"/>
</dbReference>
<dbReference type="InterPro" id="IPR003593">
    <property type="entry name" value="AAA+_ATPase"/>
</dbReference>
<proteinExistence type="predicted"/>
<dbReference type="SUPFAM" id="SSF52540">
    <property type="entry name" value="P-loop containing nucleoside triphosphate hydrolases"/>
    <property type="match status" value="1"/>
</dbReference>
<gene>
    <name evidence="6" type="ORF">CIK66_02165</name>
</gene>
<evidence type="ECO:0000256" key="1">
    <source>
        <dbReference type="ARBA" id="ARBA00022448"/>
    </source>
</evidence>
<dbReference type="Pfam" id="PF00005">
    <property type="entry name" value="ABC_tran"/>
    <property type="match status" value="1"/>
</dbReference>
<keyword evidence="1" id="KW-0813">Transport</keyword>
<evidence type="ECO:0000313" key="6">
    <source>
        <dbReference type="EMBL" id="PCC40601.1"/>
    </source>
</evidence>
<keyword evidence="7" id="KW-1185">Reference proteome</keyword>
<dbReference type="GO" id="GO:0005524">
    <property type="term" value="F:ATP binding"/>
    <property type="evidence" value="ECO:0007669"/>
    <property type="project" value="UniProtKB-KW"/>
</dbReference>
<evidence type="ECO:0000259" key="5">
    <source>
        <dbReference type="PROSITE" id="PS50893"/>
    </source>
</evidence>
<dbReference type="InterPro" id="IPR017871">
    <property type="entry name" value="ABC_transporter-like_CS"/>
</dbReference>
<dbReference type="SMART" id="SM00382">
    <property type="entry name" value="AAA"/>
    <property type="match status" value="1"/>
</dbReference>
<dbReference type="AlphaFoldDB" id="A0A2A3YMT5"/>